<dbReference type="Gene3D" id="3.10.580.10">
    <property type="entry name" value="CBS-domain"/>
    <property type="match status" value="1"/>
</dbReference>
<feature type="domain" description="CBS" evidence="3">
    <location>
        <begin position="7"/>
        <end position="62"/>
    </location>
</feature>
<evidence type="ECO:0000259" key="3">
    <source>
        <dbReference type="PROSITE" id="PS51371"/>
    </source>
</evidence>
<accession>A0A1H5V7H1</accession>
<evidence type="ECO:0000313" key="6">
    <source>
        <dbReference type="Proteomes" id="UP000199690"/>
    </source>
</evidence>
<accession>A0A1I1KWA1</accession>
<evidence type="ECO:0000313" key="5">
    <source>
        <dbReference type="EMBL" id="SFC64895.1"/>
    </source>
</evidence>
<evidence type="ECO:0000256" key="2">
    <source>
        <dbReference type="PROSITE-ProRule" id="PRU00703"/>
    </source>
</evidence>
<dbReference type="AlphaFoldDB" id="A0A1H5V7H1"/>
<dbReference type="InterPro" id="IPR051257">
    <property type="entry name" value="Diverse_CBS-Domain"/>
</dbReference>
<dbReference type="SMART" id="SM00116">
    <property type="entry name" value="CBS"/>
    <property type="match status" value="2"/>
</dbReference>
<keyword evidence="1 2" id="KW-0129">CBS domain</keyword>
<dbReference type="Proteomes" id="UP000236729">
    <property type="component" value="Unassembled WGS sequence"/>
</dbReference>
<dbReference type="PANTHER" id="PTHR43080">
    <property type="entry name" value="CBS DOMAIN-CONTAINING PROTEIN CBSX3, MITOCHONDRIAL"/>
    <property type="match status" value="1"/>
</dbReference>
<dbReference type="EMBL" id="FNVB01000002">
    <property type="protein sequence ID" value="SEF82708.1"/>
    <property type="molecule type" value="Genomic_DNA"/>
</dbReference>
<protein>
    <submittedName>
        <fullName evidence="4">CBS domain-containing protein</fullName>
    </submittedName>
</protein>
<reference evidence="4" key="2">
    <citation type="submission" date="2016-10" db="EMBL/GenBank/DDBJ databases">
        <authorList>
            <person name="de Groot N.N."/>
        </authorList>
    </citation>
    <scope>NUCLEOTIDE SEQUENCE [LARGE SCALE GENOMIC DNA]</scope>
    <source>
        <strain evidence="4">ATCC 20501</strain>
    </source>
</reference>
<gene>
    <name evidence="4" type="ORF">SAMN02982929_00777</name>
    <name evidence="5" type="ORF">SAMN05216506_1011294</name>
</gene>
<dbReference type="Pfam" id="PF00571">
    <property type="entry name" value="CBS"/>
    <property type="match status" value="2"/>
</dbReference>
<evidence type="ECO:0000313" key="7">
    <source>
        <dbReference type="Proteomes" id="UP000236729"/>
    </source>
</evidence>
<organism evidence="4 7">
    <name type="scientific">Saccharopolyspora kobensis</name>
    <dbReference type="NCBI Taxonomy" id="146035"/>
    <lineage>
        <taxon>Bacteria</taxon>
        <taxon>Bacillati</taxon>
        <taxon>Actinomycetota</taxon>
        <taxon>Actinomycetes</taxon>
        <taxon>Pseudonocardiales</taxon>
        <taxon>Pseudonocardiaceae</taxon>
        <taxon>Saccharopolyspora</taxon>
    </lineage>
</organism>
<proteinExistence type="predicted"/>
<dbReference type="PANTHER" id="PTHR43080:SF2">
    <property type="entry name" value="CBS DOMAIN-CONTAINING PROTEIN"/>
    <property type="match status" value="1"/>
</dbReference>
<dbReference type="SUPFAM" id="SSF54631">
    <property type="entry name" value="CBS-domain pair"/>
    <property type="match status" value="1"/>
</dbReference>
<sequence>MQVEEAFHPGTLTCDATDALADVARKMTADHVGALAVLDGERIIGIISERDLVRAIAEQADPQQTTATAFASHQLETATVGEDTQDVARRMLDAGVRHLPVKRGPAVVGVISMRDLLAIETWL</sequence>
<evidence type="ECO:0000313" key="4">
    <source>
        <dbReference type="EMBL" id="SEF82708.1"/>
    </source>
</evidence>
<keyword evidence="6" id="KW-1185">Reference proteome</keyword>
<reference evidence="6 7" key="1">
    <citation type="submission" date="2016-10" db="EMBL/GenBank/DDBJ databases">
        <authorList>
            <person name="Varghese N."/>
            <person name="Submissions S."/>
        </authorList>
    </citation>
    <scope>NUCLEOTIDE SEQUENCE [LARGE SCALE GENOMIC DNA]</scope>
    <source>
        <strain evidence="7">ATCC 20501</strain>
        <strain evidence="5 6">CGMCC 4.3529</strain>
    </source>
</reference>
<dbReference type="Proteomes" id="UP000199690">
    <property type="component" value="Unassembled WGS sequence"/>
</dbReference>
<dbReference type="InterPro" id="IPR046342">
    <property type="entry name" value="CBS_dom_sf"/>
</dbReference>
<dbReference type="SMR" id="A0A1H5V7H1"/>
<evidence type="ECO:0000256" key="1">
    <source>
        <dbReference type="ARBA" id="ARBA00023122"/>
    </source>
</evidence>
<dbReference type="EMBL" id="FOME01000001">
    <property type="protein sequence ID" value="SFC64895.1"/>
    <property type="molecule type" value="Genomic_DNA"/>
</dbReference>
<name>A0A1H5V7H1_9PSEU</name>
<dbReference type="PROSITE" id="PS51371">
    <property type="entry name" value="CBS"/>
    <property type="match status" value="1"/>
</dbReference>
<dbReference type="InterPro" id="IPR000644">
    <property type="entry name" value="CBS_dom"/>
</dbReference>
<dbReference type="RefSeq" id="WP_093347136.1">
    <property type="nucleotide sequence ID" value="NZ_FNVB01000002.1"/>
</dbReference>